<evidence type="ECO:0000313" key="2">
    <source>
        <dbReference type="Proteomes" id="UP001162891"/>
    </source>
</evidence>
<protein>
    <submittedName>
        <fullName evidence="1">Uncharacterized protein</fullName>
    </submittedName>
</protein>
<accession>A0ABM7X0U1</accession>
<name>A0ABM7X0U1_9BACT</name>
<gene>
    <name evidence="1" type="ORF">AMOR_43790</name>
</gene>
<dbReference type="Proteomes" id="UP001162891">
    <property type="component" value="Chromosome"/>
</dbReference>
<dbReference type="EMBL" id="AP025591">
    <property type="protein sequence ID" value="BDG05383.1"/>
    <property type="molecule type" value="Genomic_DNA"/>
</dbReference>
<dbReference type="RefSeq" id="WP_248354150.1">
    <property type="nucleotide sequence ID" value="NZ_AP025591.1"/>
</dbReference>
<organism evidence="1 2">
    <name type="scientific">Anaeromyxobacter oryzae</name>
    <dbReference type="NCBI Taxonomy" id="2918170"/>
    <lineage>
        <taxon>Bacteria</taxon>
        <taxon>Pseudomonadati</taxon>
        <taxon>Myxococcota</taxon>
        <taxon>Myxococcia</taxon>
        <taxon>Myxococcales</taxon>
        <taxon>Cystobacterineae</taxon>
        <taxon>Anaeromyxobacteraceae</taxon>
        <taxon>Anaeromyxobacter</taxon>
    </lineage>
</organism>
<keyword evidence="2" id="KW-1185">Reference proteome</keyword>
<sequence length="115" mass="12357">MPAEAPPPRWTLISVLFSSIPLTPSLAATLHEAAVDLYRRDDAVGQVAGDLMNGRVTNLKKTMQLGAITGPAFEARLDTERGSGTVRYLLTRQGLDLMGIEAPQGPAAARPRYLN</sequence>
<evidence type="ECO:0000313" key="1">
    <source>
        <dbReference type="EMBL" id="BDG05383.1"/>
    </source>
</evidence>
<proteinExistence type="predicted"/>
<reference evidence="2" key="1">
    <citation type="journal article" date="2022" name="Int. J. Syst. Evol. Microbiol.">
        <title>Anaeromyxobacter oryzae sp. nov., Anaeromyxobacter diazotrophicus sp. nov. and Anaeromyxobacter paludicola sp. nov., isolated from paddy soils.</title>
        <authorList>
            <person name="Itoh H."/>
            <person name="Xu Z."/>
            <person name="Mise K."/>
            <person name="Masuda Y."/>
            <person name="Ushijima N."/>
            <person name="Hayakawa C."/>
            <person name="Shiratori Y."/>
            <person name="Senoo K."/>
        </authorList>
    </citation>
    <scope>NUCLEOTIDE SEQUENCE [LARGE SCALE GENOMIC DNA]</scope>
    <source>
        <strain evidence="2">Red232</strain>
    </source>
</reference>